<organism evidence="1 2">
    <name type="scientific">Sporotomaculum syntrophicum</name>
    <dbReference type="NCBI Taxonomy" id="182264"/>
    <lineage>
        <taxon>Bacteria</taxon>
        <taxon>Bacillati</taxon>
        <taxon>Bacillota</taxon>
        <taxon>Clostridia</taxon>
        <taxon>Eubacteriales</taxon>
        <taxon>Desulfallaceae</taxon>
        <taxon>Sporotomaculum</taxon>
    </lineage>
</organism>
<keyword evidence="2" id="KW-1185">Reference proteome</keyword>
<protein>
    <submittedName>
        <fullName evidence="1">Uncharacterized protein</fullName>
    </submittedName>
</protein>
<dbReference type="RefSeq" id="WP_161821488.1">
    <property type="nucleotide sequence ID" value="NZ_LSRS01000003.1"/>
</dbReference>
<name>A0A9D2WQW4_9FIRM</name>
<comment type="caution">
    <text evidence="1">The sequence shown here is derived from an EMBL/GenBank/DDBJ whole genome shotgun (WGS) entry which is preliminary data.</text>
</comment>
<dbReference type="AlphaFoldDB" id="A0A9D2WQW4"/>
<accession>A0A9D2WQW4</accession>
<sequence length="301" mass="32345">MKPGQHLEYYTRLYPAAWQQVDELRAARGLSWPEWCFMPLAAAYAIVEAEAGGQGIDITGCAGYALQNDAGIIGALAAWRETRGVYRFDPGVYRAVLSTPIPGELPSDSLFNLPEWGVYLETPGLRCDGRALAGFFACLVYDSAAGCSELWLVLDYDIPLPSLYTVSISLEYRSLAEALAKAAGAAARQADLLNLEAPTPAVGSRPEGFSPLVALLLYLCAVNADIDSAGSVPDRLQAGPPGQPRQPRLWTVGSKLDAALRGTAAGRCGPGQQQRGPRWQGYWTGRDTGAQKYVVKWLPPG</sequence>
<reference evidence="1" key="1">
    <citation type="submission" date="2016-02" db="EMBL/GenBank/DDBJ databases">
        <title>Draft Genome Sequence of Sporotomaculum syntrophicum Strain FB, a Syntrophic Benzoate Degrader.</title>
        <authorList>
            <person name="Nobu M.K."/>
            <person name="Narihiro T."/>
            <person name="Qiu Y.-L."/>
            <person name="Ohashi A."/>
            <person name="Liu W.-T."/>
            <person name="Yuji S."/>
        </authorList>
    </citation>
    <scope>NUCLEOTIDE SEQUENCE</scope>
    <source>
        <strain evidence="1">FB</strain>
    </source>
</reference>
<gene>
    <name evidence="1" type="ORF">SPSYN_01088</name>
</gene>
<proteinExistence type="predicted"/>
<dbReference type="EMBL" id="LSRS01000003">
    <property type="protein sequence ID" value="KAF1084952.1"/>
    <property type="molecule type" value="Genomic_DNA"/>
</dbReference>
<evidence type="ECO:0000313" key="1">
    <source>
        <dbReference type="EMBL" id="KAF1084952.1"/>
    </source>
</evidence>
<dbReference type="Proteomes" id="UP000798488">
    <property type="component" value="Unassembled WGS sequence"/>
</dbReference>
<evidence type="ECO:0000313" key="2">
    <source>
        <dbReference type="Proteomes" id="UP000798488"/>
    </source>
</evidence>
<dbReference type="InterPro" id="IPR058915">
    <property type="entry name" value="AcrVA2-like"/>
</dbReference>
<dbReference type="Pfam" id="PF26125">
    <property type="entry name" value="AcrVA2-like"/>
    <property type="match status" value="1"/>
</dbReference>
<dbReference type="OrthoDB" id="5514004at2"/>